<dbReference type="InterPro" id="IPR003661">
    <property type="entry name" value="HisK_dim/P_dom"/>
</dbReference>
<dbReference type="InterPro" id="IPR036890">
    <property type="entry name" value="HATPase_C_sf"/>
</dbReference>
<evidence type="ECO:0000259" key="7">
    <source>
        <dbReference type="PROSITE" id="PS50109"/>
    </source>
</evidence>
<dbReference type="Proteomes" id="UP000075320">
    <property type="component" value="Unassembled WGS sequence"/>
</dbReference>
<evidence type="ECO:0000256" key="1">
    <source>
        <dbReference type="ARBA" id="ARBA00000085"/>
    </source>
</evidence>
<dbReference type="PROSITE" id="PS50109">
    <property type="entry name" value="HIS_KIN"/>
    <property type="match status" value="1"/>
</dbReference>
<dbReference type="InterPro" id="IPR003018">
    <property type="entry name" value="GAF"/>
</dbReference>
<dbReference type="SMART" id="SM00448">
    <property type="entry name" value="REC"/>
    <property type="match status" value="1"/>
</dbReference>
<sequence>MNFVGGTKTLVKVIQDLSAARTLDDVTSLVRKAAREIAEADGATFVLRDGDMCSYVDEDAIAPLWKGQKFPMSACVSGWAMLNKAQAVIPDIYKDARVPIDAYRPTFVKSMAMTPIRKEAPIGAIGTYWKTVRAPSEEQKELLQALADSVSVAMENLNLYESLNSKIVELRKSNQAKDEFLMNVSHELRTPLNSILGWSDILVQDQLEGEELRLGLDTIQRNARNQLKIVEDLLDSSRILVGRVHLEKIPIDLCQIVNQSIMALKSEIQKKQLKFEVRSSLNTAVIKADLVRVRQIIDNVIMNAIKFSFNGGSVWVHIDKKGPDVELAIKDEGSGIESDFLPHVFERLQQGDNSSTRKYGGLGLGLSIAKHLTEAFDGEIKAESAGPGLGATFRLQFPLYDFDLKAVAPAADVLDKKALQGIKVLVVDDDNDSRHIVERVLKNYGAEVAGVESVSEALKAKDDYEVIVCDLSMPEEDGFSLAHKIREGRTQFGMKIPLVALTAFTDKANEKKALEEGFDRFMGKPFNVKNLISNVVQLRESLH</sequence>
<accession>A0A150WMT0</accession>
<evidence type="ECO:0000256" key="3">
    <source>
        <dbReference type="ARBA" id="ARBA00022553"/>
    </source>
</evidence>
<comment type="catalytic activity">
    <reaction evidence="1">
        <text>ATP + protein L-histidine = ADP + protein N-phospho-L-histidine.</text>
        <dbReference type="EC" id="2.7.13.3"/>
    </reaction>
</comment>
<feature type="modified residue" description="4-aspartylphosphate" evidence="6">
    <location>
        <position position="470"/>
    </location>
</feature>
<dbReference type="OrthoDB" id="5289801at2"/>
<dbReference type="SUPFAM" id="SSF55874">
    <property type="entry name" value="ATPase domain of HSP90 chaperone/DNA topoisomerase II/histidine kinase"/>
    <property type="match status" value="1"/>
</dbReference>
<evidence type="ECO:0000256" key="4">
    <source>
        <dbReference type="ARBA" id="ARBA00022679"/>
    </source>
</evidence>
<dbReference type="SUPFAM" id="SSF47384">
    <property type="entry name" value="Homodimeric domain of signal transducing histidine kinase"/>
    <property type="match status" value="1"/>
</dbReference>
<dbReference type="SMART" id="SM00065">
    <property type="entry name" value="GAF"/>
    <property type="match status" value="1"/>
</dbReference>
<dbReference type="EMBL" id="LUKE01000001">
    <property type="protein sequence ID" value="KYG65772.1"/>
    <property type="molecule type" value="Genomic_DNA"/>
</dbReference>
<protein>
    <recommendedName>
        <fullName evidence="2">histidine kinase</fullName>
        <ecNumber evidence="2">2.7.13.3</ecNumber>
    </recommendedName>
</protein>
<keyword evidence="3 6" id="KW-0597">Phosphoprotein</keyword>
<organism evidence="9 10">
    <name type="scientific">Bdellovibrio bacteriovorus</name>
    <dbReference type="NCBI Taxonomy" id="959"/>
    <lineage>
        <taxon>Bacteria</taxon>
        <taxon>Pseudomonadati</taxon>
        <taxon>Bdellovibrionota</taxon>
        <taxon>Bdellovibrionia</taxon>
        <taxon>Bdellovibrionales</taxon>
        <taxon>Pseudobdellovibrionaceae</taxon>
        <taxon>Bdellovibrio</taxon>
    </lineage>
</organism>
<dbReference type="Gene3D" id="3.30.565.10">
    <property type="entry name" value="Histidine kinase-like ATPase, C-terminal domain"/>
    <property type="match status" value="1"/>
</dbReference>
<dbReference type="Gene3D" id="3.40.50.2300">
    <property type="match status" value="1"/>
</dbReference>
<proteinExistence type="predicted"/>
<dbReference type="PROSITE" id="PS50110">
    <property type="entry name" value="RESPONSE_REGULATORY"/>
    <property type="match status" value="1"/>
</dbReference>
<dbReference type="CDD" id="cd00082">
    <property type="entry name" value="HisKA"/>
    <property type="match status" value="1"/>
</dbReference>
<dbReference type="Gene3D" id="1.10.287.130">
    <property type="match status" value="1"/>
</dbReference>
<dbReference type="GO" id="GO:0000155">
    <property type="term" value="F:phosphorelay sensor kinase activity"/>
    <property type="evidence" value="ECO:0007669"/>
    <property type="project" value="InterPro"/>
</dbReference>
<dbReference type="Pfam" id="PF00072">
    <property type="entry name" value="Response_reg"/>
    <property type="match status" value="1"/>
</dbReference>
<dbReference type="InterPro" id="IPR005467">
    <property type="entry name" value="His_kinase_dom"/>
</dbReference>
<dbReference type="InterPro" id="IPR011006">
    <property type="entry name" value="CheY-like_superfamily"/>
</dbReference>
<dbReference type="FunFam" id="3.30.565.10:FF:000006">
    <property type="entry name" value="Sensor histidine kinase WalK"/>
    <property type="match status" value="1"/>
</dbReference>
<dbReference type="InterPro" id="IPR003594">
    <property type="entry name" value="HATPase_dom"/>
</dbReference>
<dbReference type="PANTHER" id="PTHR43547">
    <property type="entry name" value="TWO-COMPONENT HISTIDINE KINASE"/>
    <property type="match status" value="1"/>
</dbReference>
<dbReference type="Pfam" id="PF13185">
    <property type="entry name" value="GAF_2"/>
    <property type="match status" value="1"/>
</dbReference>
<feature type="domain" description="Response regulatory" evidence="8">
    <location>
        <begin position="423"/>
        <end position="539"/>
    </location>
</feature>
<evidence type="ECO:0000256" key="6">
    <source>
        <dbReference type="PROSITE-ProRule" id="PRU00169"/>
    </source>
</evidence>
<evidence type="ECO:0000313" key="9">
    <source>
        <dbReference type="EMBL" id="KYG65772.1"/>
    </source>
</evidence>
<gene>
    <name evidence="9" type="ORF">AZI86_01480</name>
</gene>
<dbReference type="InterPro" id="IPR036097">
    <property type="entry name" value="HisK_dim/P_sf"/>
</dbReference>
<dbReference type="EC" id="2.7.13.3" evidence="2"/>
<dbReference type="SMART" id="SM00388">
    <property type="entry name" value="HisKA"/>
    <property type="match status" value="1"/>
</dbReference>
<evidence type="ECO:0000259" key="8">
    <source>
        <dbReference type="PROSITE" id="PS50110"/>
    </source>
</evidence>
<dbReference type="SUPFAM" id="SSF55781">
    <property type="entry name" value="GAF domain-like"/>
    <property type="match status" value="1"/>
</dbReference>
<evidence type="ECO:0000256" key="5">
    <source>
        <dbReference type="ARBA" id="ARBA00022777"/>
    </source>
</evidence>
<evidence type="ECO:0000256" key="2">
    <source>
        <dbReference type="ARBA" id="ARBA00012438"/>
    </source>
</evidence>
<dbReference type="Gene3D" id="3.30.450.40">
    <property type="match status" value="1"/>
</dbReference>
<name>A0A150WMT0_BDEBC</name>
<evidence type="ECO:0000313" key="10">
    <source>
        <dbReference type="Proteomes" id="UP000075320"/>
    </source>
</evidence>
<feature type="domain" description="Histidine kinase" evidence="7">
    <location>
        <begin position="183"/>
        <end position="401"/>
    </location>
</feature>
<keyword evidence="4" id="KW-0808">Transferase</keyword>
<dbReference type="SMART" id="SM00387">
    <property type="entry name" value="HATPase_c"/>
    <property type="match status" value="1"/>
</dbReference>
<dbReference type="RefSeq" id="WP_061833316.1">
    <property type="nucleotide sequence ID" value="NZ_LUKE01000001.1"/>
</dbReference>
<dbReference type="Pfam" id="PF02518">
    <property type="entry name" value="HATPase_c"/>
    <property type="match status" value="1"/>
</dbReference>
<dbReference type="AlphaFoldDB" id="A0A150WMT0"/>
<dbReference type="PRINTS" id="PR00344">
    <property type="entry name" value="BCTRLSENSOR"/>
</dbReference>
<dbReference type="InterPro" id="IPR029016">
    <property type="entry name" value="GAF-like_dom_sf"/>
</dbReference>
<keyword evidence="5 9" id="KW-0418">Kinase</keyword>
<dbReference type="Pfam" id="PF00512">
    <property type="entry name" value="HisKA"/>
    <property type="match status" value="1"/>
</dbReference>
<dbReference type="CDD" id="cd00075">
    <property type="entry name" value="HATPase"/>
    <property type="match status" value="1"/>
</dbReference>
<comment type="caution">
    <text evidence="9">The sequence shown here is derived from an EMBL/GenBank/DDBJ whole genome shotgun (WGS) entry which is preliminary data.</text>
</comment>
<dbReference type="SUPFAM" id="SSF52172">
    <property type="entry name" value="CheY-like"/>
    <property type="match status" value="1"/>
</dbReference>
<keyword evidence="10" id="KW-1185">Reference proteome</keyword>
<dbReference type="InterPro" id="IPR004358">
    <property type="entry name" value="Sig_transdc_His_kin-like_C"/>
</dbReference>
<dbReference type="InterPro" id="IPR001789">
    <property type="entry name" value="Sig_transdc_resp-reg_receiver"/>
</dbReference>
<dbReference type="PANTHER" id="PTHR43547:SF2">
    <property type="entry name" value="HYBRID SIGNAL TRANSDUCTION HISTIDINE KINASE C"/>
    <property type="match status" value="1"/>
</dbReference>
<reference evidence="9 10" key="1">
    <citation type="submission" date="2016-03" db="EMBL/GenBank/DDBJ databases">
        <authorList>
            <person name="Ploux O."/>
        </authorList>
    </citation>
    <scope>NUCLEOTIDE SEQUENCE [LARGE SCALE GENOMIC DNA]</scope>
    <source>
        <strain evidence="9 10">R0</strain>
    </source>
</reference>